<dbReference type="InterPro" id="IPR050126">
    <property type="entry name" value="Ap4A_hydrolase"/>
</dbReference>
<dbReference type="GO" id="GO:0005737">
    <property type="term" value="C:cytoplasm"/>
    <property type="evidence" value="ECO:0007669"/>
    <property type="project" value="TreeGrafter"/>
</dbReference>
<dbReference type="Pfam" id="PF00149">
    <property type="entry name" value="Metallophos"/>
    <property type="match status" value="1"/>
</dbReference>
<dbReference type="PANTHER" id="PTHR42850">
    <property type="entry name" value="METALLOPHOSPHOESTERASE"/>
    <property type="match status" value="1"/>
</dbReference>
<feature type="domain" description="Calcineurin-like phosphoesterase" evidence="1">
    <location>
        <begin position="17"/>
        <end position="193"/>
    </location>
</feature>
<dbReference type="Gene3D" id="3.60.21.10">
    <property type="match status" value="1"/>
</dbReference>
<sequence length="235" mass="26536">MRKFAHFDINAKGRDFAVGDIHGHFTRLQSVLDEADFDPAVDRLFSVGDLVDRGPESLQALEWLAQPWFFAVQGNHEALAIAHVQRKPLDYRMYISSGGAWFLELAPEAQQHCAAYFAQMPIALEVETAEGLIGLVHADCPLPTWDMLRATLKGHMPEQGRLQESCQWSRERLQLRDYSGIPDLRALIVGHTPLPDPEILGNVFHIDTGGWRSDDNGYFTLMELSSLGVLRDERR</sequence>
<keyword evidence="3" id="KW-1185">Reference proteome</keyword>
<dbReference type="GO" id="GO:0008803">
    <property type="term" value="F:bis(5'-nucleosyl)-tetraphosphatase (symmetrical) activity"/>
    <property type="evidence" value="ECO:0007669"/>
    <property type="project" value="TreeGrafter"/>
</dbReference>
<dbReference type="GO" id="GO:0016791">
    <property type="term" value="F:phosphatase activity"/>
    <property type="evidence" value="ECO:0007669"/>
    <property type="project" value="TreeGrafter"/>
</dbReference>
<accession>A0A085VNU7</accession>
<dbReference type="EMBL" id="JPQU01000021">
    <property type="protein sequence ID" value="KFE57110.1"/>
    <property type="molecule type" value="Genomic_DNA"/>
</dbReference>
<protein>
    <submittedName>
        <fullName evidence="2">Serine/threonine protein phosphatase</fullName>
    </submittedName>
</protein>
<reference evidence="2 3" key="1">
    <citation type="submission" date="2014-07" db="EMBL/GenBank/DDBJ databases">
        <title>Draft Genome Sequences of Environmental Pseudomonas syringae strains.</title>
        <authorList>
            <person name="Baltrus D.A."/>
            <person name="Berge O."/>
            <person name="Morris C."/>
        </authorList>
    </citation>
    <scope>NUCLEOTIDE SEQUENCE [LARGE SCALE GENOMIC DNA]</scope>
    <source>
        <strain evidence="2 3">GAW0119</strain>
    </source>
</reference>
<dbReference type="GO" id="GO:0110154">
    <property type="term" value="P:RNA decapping"/>
    <property type="evidence" value="ECO:0007669"/>
    <property type="project" value="TreeGrafter"/>
</dbReference>
<dbReference type="OrthoDB" id="5296354at2"/>
<evidence type="ECO:0000259" key="1">
    <source>
        <dbReference type="Pfam" id="PF00149"/>
    </source>
</evidence>
<proteinExistence type="predicted"/>
<evidence type="ECO:0000313" key="2">
    <source>
        <dbReference type="EMBL" id="KFE57110.1"/>
    </source>
</evidence>
<dbReference type="RefSeq" id="WP_032626860.1">
    <property type="nucleotide sequence ID" value="NZ_JPQU01000021.1"/>
</dbReference>
<dbReference type="PATRIC" id="fig|317.175.peg.1125"/>
<dbReference type="InterPro" id="IPR004843">
    <property type="entry name" value="Calcineurin-like_PHP"/>
</dbReference>
<evidence type="ECO:0000313" key="3">
    <source>
        <dbReference type="Proteomes" id="UP000028631"/>
    </source>
</evidence>
<dbReference type="PANTHER" id="PTHR42850:SF11">
    <property type="entry name" value="BIS(5'-NUCLEOSYL)-TETRAPHOSPHATASE [SYMMETRICAL]"/>
    <property type="match status" value="1"/>
</dbReference>
<dbReference type="SUPFAM" id="SSF56300">
    <property type="entry name" value="Metallo-dependent phosphatases"/>
    <property type="match status" value="1"/>
</dbReference>
<organism evidence="2 3">
    <name type="scientific">Pseudomonas syringae</name>
    <dbReference type="NCBI Taxonomy" id="317"/>
    <lineage>
        <taxon>Bacteria</taxon>
        <taxon>Pseudomonadati</taxon>
        <taxon>Pseudomonadota</taxon>
        <taxon>Gammaproteobacteria</taxon>
        <taxon>Pseudomonadales</taxon>
        <taxon>Pseudomonadaceae</taxon>
        <taxon>Pseudomonas</taxon>
    </lineage>
</organism>
<dbReference type="AlphaFoldDB" id="A0A085VNU7"/>
<name>A0A085VNU7_PSESX</name>
<dbReference type="Proteomes" id="UP000028631">
    <property type="component" value="Unassembled WGS sequence"/>
</dbReference>
<dbReference type="InterPro" id="IPR029052">
    <property type="entry name" value="Metallo-depent_PP-like"/>
</dbReference>
<comment type="caution">
    <text evidence="2">The sequence shown here is derived from an EMBL/GenBank/DDBJ whole genome shotgun (WGS) entry which is preliminary data.</text>
</comment>
<gene>
    <name evidence="2" type="ORF">IV01_05345</name>
</gene>